<protein>
    <submittedName>
        <fullName evidence="2">Uncharacterized protein LOC108830889 isoform X2</fullName>
    </submittedName>
</protein>
<dbReference type="AlphaFoldDB" id="A0A6J0LIA4"/>
<keyword evidence="1" id="KW-1185">Reference proteome</keyword>
<gene>
    <name evidence="2" type="primary">LOC108830889</name>
</gene>
<accession>A0A6J0LIA4</accession>
<dbReference type="GeneID" id="108830889"/>
<dbReference type="CDD" id="cd04480">
    <property type="entry name" value="RPA1_DBD_A_like"/>
    <property type="match status" value="1"/>
</dbReference>
<dbReference type="PANTHER" id="PTHR47165:SF4">
    <property type="entry name" value="OS03G0429900 PROTEIN"/>
    <property type="match status" value="1"/>
</dbReference>
<dbReference type="InterPro" id="IPR012340">
    <property type="entry name" value="NA-bd_OB-fold"/>
</dbReference>
<dbReference type="Gene3D" id="2.40.50.140">
    <property type="entry name" value="Nucleic acid-binding proteins"/>
    <property type="match status" value="1"/>
</dbReference>
<dbReference type="OrthoDB" id="1109146at2759"/>
<proteinExistence type="predicted"/>
<sequence>MANTRVFFSDLKSGRCSSFVEARLLRFWEARNIKRGGELMWVNMLFVDVNSTMMQASISASRLSRFQSKLAAGKMFSVSGFDVSRCAMNFRLSDSPLMFRFNDTTKFEELIEPVSPLPLECFRFRNQTELVGLANTNTQLPDIIGEITLVKSTVCDTPGEKNHVMATIRLDSDTTVTLSFFDAQAVAFHRKLEDMNGDPRVIVATSVNPKMVGVKRTLHEVPIIKRRTYGTNMILIMPPRSCNLKDRKKRCTKCFYYKEMEKFLELVYRG</sequence>
<name>A0A6J0LIA4_RAPSA</name>
<reference evidence="2" key="2">
    <citation type="submission" date="2025-08" db="UniProtKB">
        <authorList>
            <consortium name="RefSeq"/>
        </authorList>
    </citation>
    <scope>IDENTIFICATION</scope>
    <source>
        <tissue evidence="2">Leaf</tissue>
    </source>
</reference>
<organism evidence="1 2">
    <name type="scientific">Raphanus sativus</name>
    <name type="common">Radish</name>
    <name type="synonym">Raphanus raphanistrum var. sativus</name>
    <dbReference type="NCBI Taxonomy" id="3726"/>
    <lineage>
        <taxon>Eukaryota</taxon>
        <taxon>Viridiplantae</taxon>
        <taxon>Streptophyta</taxon>
        <taxon>Embryophyta</taxon>
        <taxon>Tracheophyta</taxon>
        <taxon>Spermatophyta</taxon>
        <taxon>Magnoliopsida</taxon>
        <taxon>eudicotyledons</taxon>
        <taxon>Gunneridae</taxon>
        <taxon>Pentapetalae</taxon>
        <taxon>rosids</taxon>
        <taxon>malvids</taxon>
        <taxon>Brassicales</taxon>
        <taxon>Brassicaceae</taxon>
        <taxon>Brassiceae</taxon>
        <taxon>Raphanus</taxon>
    </lineage>
</organism>
<dbReference type="SUPFAM" id="SSF50249">
    <property type="entry name" value="Nucleic acid-binding proteins"/>
    <property type="match status" value="1"/>
</dbReference>
<evidence type="ECO:0000313" key="1">
    <source>
        <dbReference type="Proteomes" id="UP000504610"/>
    </source>
</evidence>
<evidence type="ECO:0000313" key="2">
    <source>
        <dbReference type="RefSeq" id="XP_018459960.1"/>
    </source>
</evidence>
<dbReference type="RefSeq" id="XP_018459960.1">
    <property type="nucleotide sequence ID" value="XM_018604458.2"/>
</dbReference>
<dbReference type="PANTHER" id="PTHR47165">
    <property type="entry name" value="OS03G0429900 PROTEIN"/>
    <property type="match status" value="1"/>
</dbReference>
<dbReference type="Proteomes" id="UP000504610">
    <property type="component" value="Chromosome 6"/>
</dbReference>
<reference evidence="1" key="1">
    <citation type="journal article" date="2019" name="Database">
        <title>The radish genome database (RadishGD): an integrated information resource for radish genomics.</title>
        <authorList>
            <person name="Yu H.J."/>
            <person name="Baek S."/>
            <person name="Lee Y.J."/>
            <person name="Cho A."/>
            <person name="Mun J.H."/>
        </authorList>
    </citation>
    <scope>NUCLEOTIDE SEQUENCE [LARGE SCALE GENOMIC DNA]</scope>
    <source>
        <strain evidence="1">cv. WK10039</strain>
    </source>
</reference>